<keyword evidence="3 10" id="KW-0732">Signal</keyword>
<dbReference type="PIRSF" id="PIRSF018455">
    <property type="entry name" value="MepA"/>
    <property type="match status" value="1"/>
</dbReference>
<sequence>MLRKIIIMGCLAGMCASVSASPWEKFKTPTQGEAQSIGSYANGCLAGGEALPLEGEGYQVIRSNRHRYYGNPELIEFLQQLTHASNQLKIGNVLIGDIAMARGGRFSSGHASHQTGLDADIWLKITDKPLDKSQLQTVSALPMVNLEQYKINKDNWTEKQAQLIQLAASDERVARIFVHPVIKETLCKEEWKDRSWLRKVRPWWGHYYHFHVRLNCPEGSQYCQAQTPPPPGDGCGAELASWRPKPVDKTKPTVKPKPKPKPVMPAQCKALLKG</sequence>
<feature type="chain" id="PRO_5015965084" evidence="10">
    <location>
        <begin position="21"/>
        <end position="274"/>
    </location>
</feature>
<keyword evidence="6" id="KW-0862">Zinc</keyword>
<protein>
    <submittedName>
        <fullName evidence="11">Penicillin-insensitive murein endopeptidase</fullName>
        <ecNumber evidence="11">3.4.24.-</ecNumber>
    </submittedName>
</protein>
<dbReference type="GO" id="GO:0046872">
    <property type="term" value="F:metal ion binding"/>
    <property type="evidence" value="ECO:0007669"/>
    <property type="project" value="UniProtKB-KW"/>
</dbReference>
<evidence type="ECO:0000256" key="7">
    <source>
        <dbReference type="ARBA" id="ARBA00023049"/>
    </source>
</evidence>
<dbReference type="GO" id="GO:0030288">
    <property type="term" value="C:outer membrane-bounded periplasmic space"/>
    <property type="evidence" value="ECO:0007669"/>
    <property type="project" value="InterPro"/>
</dbReference>
<dbReference type="EC" id="3.4.24.-" evidence="11"/>
<dbReference type="NCBIfam" id="NF006947">
    <property type="entry name" value="PRK09429.1"/>
    <property type="match status" value="1"/>
</dbReference>
<evidence type="ECO:0000256" key="2">
    <source>
        <dbReference type="ARBA" id="ARBA00022723"/>
    </source>
</evidence>
<keyword evidence="8" id="KW-1015">Disulfide bond</keyword>
<reference evidence="11 12" key="1">
    <citation type="submission" date="2018-06" db="EMBL/GenBank/DDBJ databases">
        <authorList>
            <consortium name="Pathogen Informatics"/>
            <person name="Doyle S."/>
        </authorList>
    </citation>
    <scope>NUCLEOTIDE SEQUENCE [LARGE SCALE GENOMIC DNA]</scope>
    <source>
        <strain evidence="11 12">NCTC11647</strain>
    </source>
</reference>
<dbReference type="Gene3D" id="3.30.1380.10">
    <property type="match status" value="1"/>
</dbReference>
<evidence type="ECO:0000256" key="9">
    <source>
        <dbReference type="SAM" id="MobiDB-lite"/>
    </source>
</evidence>
<feature type="disulfide bond" evidence="8">
    <location>
        <begin position="44"/>
        <end position="268"/>
    </location>
</feature>
<evidence type="ECO:0000256" key="3">
    <source>
        <dbReference type="ARBA" id="ARBA00022729"/>
    </source>
</evidence>
<keyword evidence="4" id="KW-0574">Periplasm</keyword>
<gene>
    <name evidence="11" type="primary">mepA_2</name>
    <name evidence="11" type="ORF">NCTC11647_00481</name>
</gene>
<dbReference type="Proteomes" id="UP000251647">
    <property type="component" value="Unassembled WGS sequence"/>
</dbReference>
<dbReference type="Pfam" id="PF03411">
    <property type="entry name" value="Peptidase_M74"/>
    <property type="match status" value="1"/>
</dbReference>
<dbReference type="EMBL" id="UATL01000001">
    <property type="protein sequence ID" value="SPY27426.1"/>
    <property type="molecule type" value="Genomic_DNA"/>
</dbReference>
<feature type="disulfide bond" evidence="8">
    <location>
        <begin position="216"/>
        <end position="223"/>
    </location>
</feature>
<evidence type="ECO:0000256" key="6">
    <source>
        <dbReference type="ARBA" id="ARBA00022833"/>
    </source>
</evidence>
<evidence type="ECO:0000313" key="12">
    <source>
        <dbReference type="Proteomes" id="UP000251647"/>
    </source>
</evidence>
<dbReference type="GO" id="GO:0006508">
    <property type="term" value="P:proteolysis"/>
    <property type="evidence" value="ECO:0007669"/>
    <property type="project" value="UniProtKB-KW"/>
</dbReference>
<name>A0A2X1W8W0_PHODM</name>
<evidence type="ECO:0000256" key="4">
    <source>
        <dbReference type="ARBA" id="ARBA00022764"/>
    </source>
</evidence>
<accession>A0A2X1W8W0</accession>
<dbReference type="SUPFAM" id="SSF55166">
    <property type="entry name" value="Hedgehog/DD-peptidase"/>
    <property type="match status" value="1"/>
</dbReference>
<organism evidence="11 12">
    <name type="scientific">Photobacterium damselae</name>
    <dbReference type="NCBI Taxonomy" id="38293"/>
    <lineage>
        <taxon>Bacteria</taxon>
        <taxon>Pseudomonadati</taxon>
        <taxon>Pseudomonadota</taxon>
        <taxon>Gammaproteobacteria</taxon>
        <taxon>Vibrionales</taxon>
        <taxon>Vibrionaceae</taxon>
        <taxon>Photobacterium</taxon>
    </lineage>
</organism>
<feature type="disulfide bond" evidence="8">
    <location>
        <begin position="187"/>
        <end position="235"/>
    </location>
</feature>
<evidence type="ECO:0000313" key="11">
    <source>
        <dbReference type="EMBL" id="SPY27426.1"/>
    </source>
</evidence>
<dbReference type="AlphaFoldDB" id="A0A2X1W8W0"/>
<keyword evidence="2" id="KW-0479">Metal-binding</keyword>
<feature type="signal peptide" evidence="10">
    <location>
        <begin position="1"/>
        <end position="20"/>
    </location>
</feature>
<evidence type="ECO:0000256" key="10">
    <source>
        <dbReference type="SAM" id="SignalP"/>
    </source>
</evidence>
<keyword evidence="7" id="KW-0482">Metalloprotease</keyword>
<dbReference type="GO" id="GO:0004252">
    <property type="term" value="F:serine-type endopeptidase activity"/>
    <property type="evidence" value="ECO:0007669"/>
    <property type="project" value="InterPro"/>
</dbReference>
<feature type="region of interest" description="Disordered" evidence="9">
    <location>
        <begin position="229"/>
        <end position="266"/>
    </location>
</feature>
<keyword evidence="5 11" id="KW-0378">Hydrolase</keyword>
<dbReference type="InterPro" id="IPR009045">
    <property type="entry name" value="Zn_M74/Hedgehog-like"/>
</dbReference>
<evidence type="ECO:0000256" key="5">
    <source>
        <dbReference type="ARBA" id="ARBA00022801"/>
    </source>
</evidence>
<evidence type="ECO:0000256" key="1">
    <source>
        <dbReference type="ARBA" id="ARBA00022670"/>
    </source>
</evidence>
<dbReference type="GO" id="GO:0008237">
    <property type="term" value="F:metallopeptidase activity"/>
    <property type="evidence" value="ECO:0007669"/>
    <property type="project" value="UniProtKB-KW"/>
</dbReference>
<proteinExistence type="predicted"/>
<dbReference type="InterPro" id="IPR005073">
    <property type="entry name" value="Peptidase_M74"/>
</dbReference>
<evidence type="ECO:0000256" key="8">
    <source>
        <dbReference type="PIRSR" id="PIRSR018455-2"/>
    </source>
</evidence>
<keyword evidence="1" id="KW-0645">Protease</keyword>